<dbReference type="eggNOG" id="ENOG50332WU">
    <property type="taxonomic scope" value="Bacteria"/>
</dbReference>
<feature type="transmembrane region" description="Helical" evidence="1">
    <location>
        <begin position="32"/>
        <end position="53"/>
    </location>
</feature>
<accession>F6CUC6</accession>
<keyword evidence="1" id="KW-0472">Membrane</keyword>
<dbReference type="HOGENOM" id="CLU_2409787_0_0_6"/>
<proteinExistence type="predicted"/>
<gene>
    <name evidence="2" type="ordered locus">Mar181_2207</name>
</gene>
<dbReference type="AlphaFoldDB" id="F6CUC6"/>
<dbReference type="EMBL" id="CP002771">
    <property type="protein sequence ID" value="AEF55245.1"/>
    <property type="molecule type" value="Genomic_DNA"/>
</dbReference>
<keyword evidence="1" id="KW-0812">Transmembrane</keyword>
<name>F6CUC6_MARPP</name>
<dbReference type="KEGG" id="mpc:Mar181_2207"/>
<dbReference type="Proteomes" id="UP000009230">
    <property type="component" value="Chromosome"/>
</dbReference>
<keyword evidence="1" id="KW-1133">Transmembrane helix</keyword>
<dbReference type="OrthoDB" id="6904738at2"/>
<keyword evidence="3" id="KW-1185">Reference proteome</keyword>
<protein>
    <submittedName>
        <fullName evidence="2">Uncharacterized protein</fullName>
    </submittedName>
</protein>
<dbReference type="RefSeq" id="WP_013796720.1">
    <property type="nucleotide sequence ID" value="NC_015559.1"/>
</dbReference>
<evidence type="ECO:0000256" key="1">
    <source>
        <dbReference type="SAM" id="Phobius"/>
    </source>
</evidence>
<evidence type="ECO:0000313" key="2">
    <source>
        <dbReference type="EMBL" id="AEF55245.1"/>
    </source>
</evidence>
<feature type="transmembrane region" description="Helical" evidence="1">
    <location>
        <begin position="59"/>
        <end position="81"/>
    </location>
</feature>
<evidence type="ECO:0000313" key="3">
    <source>
        <dbReference type="Proteomes" id="UP000009230"/>
    </source>
</evidence>
<organism evidence="2 3">
    <name type="scientific">Marinomonas posidonica (strain CECT 7376 / NCIMB 14433 / IVIA-Po-181)</name>
    <dbReference type="NCBI Taxonomy" id="491952"/>
    <lineage>
        <taxon>Bacteria</taxon>
        <taxon>Pseudomonadati</taxon>
        <taxon>Pseudomonadota</taxon>
        <taxon>Gammaproteobacteria</taxon>
        <taxon>Oceanospirillales</taxon>
        <taxon>Oceanospirillaceae</taxon>
        <taxon>Marinomonas</taxon>
    </lineage>
</organism>
<sequence>MKAVLEKLCSPILNLFEVGEGAYDYKPSHRKVLITLGALCLVIGAISIYVTFITGQFAGMIPIVLFCGTGLVCEVVGLLGSDRAVARIWKRH</sequence>
<reference evidence="2 3" key="1">
    <citation type="journal article" date="2012" name="Stand. Genomic Sci.">
        <title>Complete genome sequence of Marinomonas posidonica type strain (IVIA-Po-181(T)).</title>
        <authorList>
            <person name="Lucas-Elio P."/>
            <person name="Goodwin L."/>
            <person name="Woyke T."/>
            <person name="Pitluck S."/>
            <person name="Nolan M."/>
            <person name="Kyrpides N.C."/>
            <person name="Detter J.C."/>
            <person name="Copeland A."/>
            <person name="Lu M."/>
            <person name="Bruce D."/>
            <person name="Detter C."/>
            <person name="Tapia R."/>
            <person name="Han S."/>
            <person name="Land M.L."/>
            <person name="Ivanova N."/>
            <person name="Mikhailova N."/>
            <person name="Johnston A.W."/>
            <person name="Sanchez-Amat A."/>
        </authorList>
    </citation>
    <scope>NUCLEOTIDE SEQUENCE [LARGE SCALE GENOMIC DNA]</scope>
    <source>
        <strain evidence="3">CECT 7376 / NCIMB 14433 / IVIA-Po-181</strain>
    </source>
</reference>